<keyword evidence="2" id="KW-0812">Transmembrane</keyword>
<gene>
    <name evidence="5" type="ORF">FB458_1846</name>
</gene>
<dbReference type="RefSeq" id="WP_170185616.1">
    <property type="nucleotide sequence ID" value="NZ_BAAAPR010000004.1"/>
</dbReference>
<dbReference type="AlphaFoldDB" id="A0A542E0N8"/>
<evidence type="ECO:0000313" key="5">
    <source>
        <dbReference type="EMBL" id="TQJ08754.1"/>
    </source>
</evidence>
<feature type="region of interest" description="Disordered" evidence="1">
    <location>
        <begin position="1"/>
        <end position="24"/>
    </location>
</feature>
<reference evidence="5 6" key="1">
    <citation type="submission" date="2019-06" db="EMBL/GenBank/DDBJ databases">
        <title>Sequencing the genomes of 1000 actinobacteria strains.</title>
        <authorList>
            <person name="Klenk H.-P."/>
        </authorList>
    </citation>
    <scope>NUCLEOTIDE SEQUENCE [LARGE SCALE GENOMIC DNA]</scope>
    <source>
        <strain evidence="5 6">DSM 18607</strain>
    </source>
</reference>
<evidence type="ECO:0000259" key="3">
    <source>
        <dbReference type="Pfam" id="PF01757"/>
    </source>
</evidence>
<proteinExistence type="predicted"/>
<feature type="transmembrane region" description="Helical" evidence="2">
    <location>
        <begin position="167"/>
        <end position="183"/>
    </location>
</feature>
<dbReference type="GO" id="GO:0016747">
    <property type="term" value="F:acyltransferase activity, transferring groups other than amino-acyl groups"/>
    <property type="evidence" value="ECO:0007669"/>
    <property type="project" value="InterPro"/>
</dbReference>
<keyword evidence="2" id="KW-0472">Membrane</keyword>
<feature type="compositionally biased region" description="Polar residues" evidence="1">
    <location>
        <begin position="1"/>
        <end position="15"/>
    </location>
</feature>
<evidence type="ECO:0000256" key="1">
    <source>
        <dbReference type="SAM" id="MobiDB-lite"/>
    </source>
</evidence>
<dbReference type="Pfam" id="PF01757">
    <property type="entry name" value="Acyl_transf_3"/>
    <property type="match status" value="1"/>
</dbReference>
<organism evidence="5 6">
    <name type="scientific">Lapillicoccus jejuensis</name>
    <dbReference type="NCBI Taxonomy" id="402171"/>
    <lineage>
        <taxon>Bacteria</taxon>
        <taxon>Bacillati</taxon>
        <taxon>Actinomycetota</taxon>
        <taxon>Actinomycetes</taxon>
        <taxon>Micrococcales</taxon>
        <taxon>Intrasporangiaceae</taxon>
        <taxon>Lapillicoccus</taxon>
    </lineage>
</organism>
<keyword evidence="6" id="KW-1185">Reference proteome</keyword>
<accession>A0A542E0N8</accession>
<dbReference type="GO" id="GO:0009103">
    <property type="term" value="P:lipopolysaccharide biosynthetic process"/>
    <property type="evidence" value="ECO:0007669"/>
    <property type="project" value="TreeGrafter"/>
</dbReference>
<dbReference type="InterPro" id="IPR002656">
    <property type="entry name" value="Acyl_transf_3_dom"/>
</dbReference>
<feature type="transmembrane region" description="Helical" evidence="2">
    <location>
        <begin position="218"/>
        <end position="238"/>
    </location>
</feature>
<dbReference type="PANTHER" id="PTHR23028">
    <property type="entry name" value="ACETYLTRANSFERASE"/>
    <property type="match status" value="1"/>
</dbReference>
<dbReference type="EMBL" id="VFMN01000001">
    <property type="protein sequence ID" value="TQJ08754.1"/>
    <property type="molecule type" value="Genomic_DNA"/>
</dbReference>
<evidence type="ECO:0000259" key="4">
    <source>
        <dbReference type="Pfam" id="PF19040"/>
    </source>
</evidence>
<feature type="transmembrane region" description="Helical" evidence="2">
    <location>
        <begin position="190"/>
        <end position="212"/>
    </location>
</feature>
<dbReference type="Proteomes" id="UP000317893">
    <property type="component" value="Unassembled WGS sequence"/>
</dbReference>
<keyword evidence="2" id="KW-1133">Transmembrane helix</keyword>
<protein>
    <submittedName>
        <fullName evidence="5">Peptidoglycan/LPS O-acetylase OafA/YrhL</fullName>
    </submittedName>
</protein>
<dbReference type="InterPro" id="IPR043968">
    <property type="entry name" value="SGNH"/>
</dbReference>
<feature type="transmembrane region" description="Helical" evidence="2">
    <location>
        <begin position="250"/>
        <end position="268"/>
    </location>
</feature>
<dbReference type="GO" id="GO:0016020">
    <property type="term" value="C:membrane"/>
    <property type="evidence" value="ECO:0007669"/>
    <property type="project" value="TreeGrafter"/>
</dbReference>
<feature type="domain" description="SGNH" evidence="4">
    <location>
        <begin position="467"/>
        <end position="688"/>
    </location>
</feature>
<comment type="caution">
    <text evidence="5">The sequence shown here is derived from an EMBL/GenBank/DDBJ whole genome shotgun (WGS) entry which is preliminary data.</text>
</comment>
<feature type="transmembrane region" description="Helical" evidence="2">
    <location>
        <begin position="94"/>
        <end position="113"/>
    </location>
</feature>
<dbReference type="InterPro" id="IPR050879">
    <property type="entry name" value="Acyltransferase_3"/>
</dbReference>
<name>A0A542E0N8_9MICO</name>
<evidence type="ECO:0000256" key="2">
    <source>
        <dbReference type="SAM" id="Phobius"/>
    </source>
</evidence>
<feature type="transmembrane region" description="Helical" evidence="2">
    <location>
        <begin position="339"/>
        <end position="360"/>
    </location>
</feature>
<feature type="domain" description="Acyltransferase 3" evidence="3">
    <location>
        <begin position="29"/>
        <end position="357"/>
    </location>
</feature>
<feature type="transmembrane region" description="Helical" evidence="2">
    <location>
        <begin position="372"/>
        <end position="395"/>
    </location>
</feature>
<evidence type="ECO:0000313" key="6">
    <source>
        <dbReference type="Proteomes" id="UP000317893"/>
    </source>
</evidence>
<sequence>MTTTTLRPQPVRTASSPPPDGPGRAFRPDIEGLRALAVTAVVAYHAHLGVRGGYVGVDVFLVLSGFLITGRLLRDLPDGGLPALGRFYAHRVRRLLPASTLVLVTTLLAARFLGPPLDSDQTAAYGLHAALSVLNRRLATLQVDYLHAGTGALSPLTHYWSLGLEEQFYLGWPLVVLVVARLLRARVRGALLVLLVGLVAWSAWRSAVVTAADAGPAYFWLTTRAWELGVGALLAVALPRLERLPHRLTGPLSVAGLLVVTASCFGLSDRTVFPGTAAWLPVLGTAAVVAAGCDGRAGAEPVLAHPATQWVGRRSYSWYLWHWPLLVLVPVPADGAGALVGRAAVALASLAVAAAAYRFVEQPARAATWSTARWLAFAAGATLVSLVTATAVLVLPPDVTGPGAAATVPSLPRDPVAAATTLSGLARSSLGATSVPVNLTPALRDAADSVPPTTRNGCQAPYLALTQGDCRYGDPSARRTVVLFGDSHAEQWLPALDRLGRDEHWRVVSWTKAACAVADVPVFNETLQRDYTECDTWRAATVARIAALHPDLVIASQSEGNAPPEVSPALFAAATVGTLERLRAAGVPRVAVVGEIPTPGVDVPACLAAHLDDVSACTFERSRALPFPDRHAAVASALARAGIPVLELVPLLCGETRCPVVVGDLLVYRNESHVTVPWSLYLTPVLRPLLDGAAP</sequence>
<dbReference type="PANTHER" id="PTHR23028:SF53">
    <property type="entry name" value="ACYL_TRANSF_3 DOMAIN-CONTAINING PROTEIN"/>
    <property type="match status" value="1"/>
</dbReference>
<dbReference type="Pfam" id="PF19040">
    <property type="entry name" value="SGNH"/>
    <property type="match status" value="1"/>
</dbReference>